<reference evidence="2 3" key="1">
    <citation type="submission" date="2019-04" db="EMBL/GenBank/DDBJ databases">
        <title>Isolation and identification of Cellulomonas shaoxiangyii sp. Nov. isolated from feces of the Tibetan antelopes (Pantholops hodgsonii) in the Qinghai-Tibet plateau of China.</title>
        <authorList>
            <person name="Tian Z."/>
        </authorList>
    </citation>
    <scope>NUCLEOTIDE SEQUENCE [LARGE SCALE GENOMIC DNA]</scope>
    <source>
        <strain evidence="2 3">Z28</strain>
    </source>
</reference>
<accession>A0A4P7SKD3</accession>
<dbReference type="GO" id="GO:0004658">
    <property type="term" value="F:propionyl-CoA carboxylase activity"/>
    <property type="evidence" value="ECO:0007669"/>
    <property type="project" value="InterPro"/>
</dbReference>
<dbReference type="EMBL" id="CP039291">
    <property type="protein sequence ID" value="QCB94311.1"/>
    <property type="molecule type" value="Genomic_DNA"/>
</dbReference>
<dbReference type="KEGG" id="celz:E5225_12835"/>
<dbReference type="GO" id="GO:0003989">
    <property type="term" value="F:acetyl-CoA carboxylase activity"/>
    <property type="evidence" value="ECO:0007669"/>
    <property type="project" value="InterPro"/>
</dbReference>
<sequence>MSAPDDALAARTGGTHVHVVRGTPDDVELAALVAGLVATSAGPGDDEGDALAVARDDAARAARARWTATGGPRGTTPQSPDPDAWRWSLHP</sequence>
<dbReference type="Pfam" id="PF13822">
    <property type="entry name" value="ACC_epsilon"/>
    <property type="match status" value="1"/>
</dbReference>
<feature type="compositionally biased region" description="Low complexity" evidence="1">
    <location>
        <begin position="64"/>
        <end position="76"/>
    </location>
</feature>
<gene>
    <name evidence="2" type="ORF">E5225_12835</name>
</gene>
<evidence type="ECO:0000256" key="1">
    <source>
        <dbReference type="SAM" id="MobiDB-lite"/>
    </source>
</evidence>
<evidence type="ECO:0000313" key="3">
    <source>
        <dbReference type="Proteomes" id="UP000296469"/>
    </source>
</evidence>
<protein>
    <submittedName>
        <fullName evidence="2">Acyl-CoA carboxylase subunit epsilon</fullName>
    </submittedName>
</protein>
<evidence type="ECO:0000313" key="2">
    <source>
        <dbReference type="EMBL" id="QCB94311.1"/>
    </source>
</evidence>
<dbReference type="AlphaFoldDB" id="A0A4P7SKD3"/>
<dbReference type="InterPro" id="IPR032716">
    <property type="entry name" value="ACC_epsilon"/>
</dbReference>
<feature type="region of interest" description="Disordered" evidence="1">
    <location>
        <begin position="62"/>
        <end position="91"/>
    </location>
</feature>
<dbReference type="Proteomes" id="UP000296469">
    <property type="component" value="Chromosome"/>
</dbReference>
<organism evidence="2 3">
    <name type="scientific">Cellulomonas shaoxiangyii</name>
    <dbReference type="NCBI Taxonomy" id="2566013"/>
    <lineage>
        <taxon>Bacteria</taxon>
        <taxon>Bacillati</taxon>
        <taxon>Actinomycetota</taxon>
        <taxon>Actinomycetes</taxon>
        <taxon>Micrococcales</taxon>
        <taxon>Cellulomonadaceae</taxon>
        <taxon>Cellulomonas</taxon>
    </lineage>
</organism>
<dbReference type="RefSeq" id="WP_135973803.1">
    <property type="nucleotide sequence ID" value="NZ_CP039291.1"/>
</dbReference>
<keyword evidence="3" id="KW-1185">Reference proteome</keyword>
<proteinExistence type="predicted"/>
<name>A0A4P7SKD3_9CELL</name>